<evidence type="ECO:0000313" key="3">
    <source>
        <dbReference type="EMBL" id="KAK6590711.1"/>
    </source>
</evidence>
<dbReference type="Gene3D" id="2.60.120.470">
    <property type="entry name" value="PITH domain"/>
    <property type="match status" value="1"/>
</dbReference>
<reference evidence="3 4" key="1">
    <citation type="submission" date="2023-10" db="EMBL/GenBank/DDBJ databases">
        <title>Comparative genomics analysis reveals potential genetic determinants of host preference in Cryptosporidium xiaoi.</title>
        <authorList>
            <person name="Xiao L."/>
            <person name="Li J."/>
        </authorList>
    </citation>
    <scope>NUCLEOTIDE SEQUENCE [LARGE SCALE GENOMIC DNA]</scope>
    <source>
        <strain evidence="3 4">52996</strain>
    </source>
</reference>
<comment type="similarity">
    <text evidence="1">Belongs to the PITHD1 family.</text>
</comment>
<dbReference type="AlphaFoldDB" id="A0AAV9Y1A2"/>
<feature type="domain" description="PITH" evidence="2">
    <location>
        <begin position="1"/>
        <end position="174"/>
    </location>
</feature>
<dbReference type="InterPro" id="IPR008979">
    <property type="entry name" value="Galactose-bd-like_sf"/>
</dbReference>
<dbReference type="Proteomes" id="UP001311799">
    <property type="component" value="Unassembled WGS sequence"/>
</dbReference>
<name>A0AAV9Y1A2_9CRYT</name>
<dbReference type="InterPro" id="IPR037047">
    <property type="entry name" value="PITH_dom_sf"/>
</dbReference>
<dbReference type="PROSITE" id="PS51532">
    <property type="entry name" value="PITH"/>
    <property type="match status" value="1"/>
</dbReference>
<keyword evidence="4" id="KW-1185">Reference proteome</keyword>
<evidence type="ECO:0000259" key="2">
    <source>
        <dbReference type="PROSITE" id="PS51532"/>
    </source>
</evidence>
<dbReference type="SUPFAM" id="SSF49785">
    <property type="entry name" value="Galactose-binding domain-like"/>
    <property type="match status" value="1"/>
</dbReference>
<accession>A0AAV9Y1A2</accession>
<organism evidence="3 4">
    <name type="scientific">Cryptosporidium xiaoi</name>
    <dbReference type="NCBI Taxonomy" id="659607"/>
    <lineage>
        <taxon>Eukaryota</taxon>
        <taxon>Sar</taxon>
        <taxon>Alveolata</taxon>
        <taxon>Apicomplexa</taxon>
        <taxon>Conoidasida</taxon>
        <taxon>Coccidia</taxon>
        <taxon>Eucoccidiorida</taxon>
        <taxon>Eimeriorina</taxon>
        <taxon>Cryptosporidiidae</taxon>
        <taxon>Cryptosporidium</taxon>
    </lineage>
</organism>
<comment type="caution">
    <text evidence="3">The sequence shown here is derived from an EMBL/GenBank/DDBJ whole genome shotgun (WGS) entry which is preliminary data.</text>
</comment>
<evidence type="ECO:0000256" key="1">
    <source>
        <dbReference type="ARBA" id="ARBA00025788"/>
    </source>
</evidence>
<dbReference type="Pfam" id="PF06201">
    <property type="entry name" value="PITH"/>
    <property type="match status" value="1"/>
</dbReference>
<dbReference type="GO" id="GO:0005737">
    <property type="term" value="C:cytoplasm"/>
    <property type="evidence" value="ECO:0007669"/>
    <property type="project" value="UniProtKB-ARBA"/>
</dbReference>
<dbReference type="InterPro" id="IPR010400">
    <property type="entry name" value="PITH_dom"/>
</dbReference>
<proteinExistence type="inferred from homology"/>
<protein>
    <submittedName>
        <fullName evidence="3">Thioredoxin</fullName>
    </submittedName>
</protein>
<sequence>MSNNNYLNVSIVDFIKRDSLECLNEDINHPFKNALFQSNLEIYASSQEDHELLARFNFVQPVNIDGISFKLAEKQVSDGFGPKRVKLFVNATPYDINDAETENCTQEVEISNPQLLSGEIIDLRLVKFKNVNYMQIYVSENHGADITKIARVNIYGSKGDYVDITKWKPYEKEQQ</sequence>
<dbReference type="PANTHER" id="PTHR12175">
    <property type="entry name" value="AD039 HT014 THIOREDOXIN FAMILY TRP26"/>
    <property type="match status" value="1"/>
</dbReference>
<gene>
    <name evidence="3" type="ORF">RS030_142145</name>
</gene>
<dbReference type="InterPro" id="IPR045099">
    <property type="entry name" value="PITH1-like"/>
</dbReference>
<dbReference type="PANTHER" id="PTHR12175:SF5">
    <property type="entry name" value="OS03G0795500 PROTEIN"/>
    <property type="match status" value="1"/>
</dbReference>
<evidence type="ECO:0000313" key="4">
    <source>
        <dbReference type="Proteomes" id="UP001311799"/>
    </source>
</evidence>
<dbReference type="EMBL" id="JAWDEY010000005">
    <property type="protein sequence ID" value="KAK6590711.1"/>
    <property type="molecule type" value="Genomic_DNA"/>
</dbReference>